<dbReference type="EMBL" id="BDQX01000011">
    <property type="protein sequence ID" value="GBG05655.1"/>
    <property type="molecule type" value="Genomic_DNA"/>
</dbReference>
<dbReference type="PANTHER" id="PTHR40616">
    <property type="entry name" value="LINALOOL DEHYDRATASE_ISOMERASE DOMAIN-CONTAINING PROTEIN"/>
    <property type="match status" value="1"/>
</dbReference>
<sequence>MSLSETTEGYPSAKEELELLKRSVSMLESEFNPELNLLRVKYHTNGYHTMLTGVEYVHSTRASVEYALALLDTGLPEYEAKAFKIIEQIISLQDCDPSRDTYGIWSYYYEEPLDKMAPPDWNWADFIGKVLVMIAIRHGERLPEMLAGRLQEAVFHACESIIRRNMGPHYTNIAIMGSFVAIAAGEQFGHRGYLEYGLGKFEAFHAYTRRLNTFQEYNSPTYTVVAIIELSKIRSYCRSPRAIAIADEMLRLAWTMAGEHYHPATGQWSGPHSRCYHTLLTDATHAFLRRCLGKEWTELAADYPVHLLEWHRSGASCPDDLRSLFQEPADRELREIYYRGEDGYEKTGTTWMTPSYSVGSASKEVMWNQRRNLLIYMDNGGKPAYASLRMLHDGYDFSAPVLTAVQDKGHVLCGMQFSVNGGDTHIGLDRINGSIQAEDLRLRLEFGGALEGMELNAAQEHVVLTIGGTRVSLSLLSLVFDGDVPEVEPKWTVTREEDKLALDLLLYSGSRRLIDFTGMRRAGICFAVSAEAAEAATAHDLAGMEASADETDLRADWSPAGRRLSLMLPLKPDRVETLRGQQ</sequence>
<dbReference type="PANTHER" id="PTHR40616:SF1">
    <property type="entry name" value="LINALOOL DEHYDRATASE_ISOMERASE DOMAIN-CONTAINING PROTEIN"/>
    <property type="match status" value="1"/>
</dbReference>
<dbReference type="AlphaFoldDB" id="A0A2R5EHT4"/>
<protein>
    <recommendedName>
        <fullName evidence="3">Heparinase</fullName>
    </recommendedName>
</protein>
<organism evidence="1 2">
    <name type="scientific">Paenibacillus agaridevorans</name>
    <dbReference type="NCBI Taxonomy" id="171404"/>
    <lineage>
        <taxon>Bacteria</taxon>
        <taxon>Bacillati</taxon>
        <taxon>Bacillota</taxon>
        <taxon>Bacilli</taxon>
        <taxon>Bacillales</taxon>
        <taxon>Paenibacillaceae</taxon>
        <taxon>Paenibacillus</taxon>
    </lineage>
</organism>
<comment type="caution">
    <text evidence="1">The sequence shown here is derived from an EMBL/GenBank/DDBJ whole genome shotgun (WGS) entry which is preliminary data.</text>
</comment>
<evidence type="ECO:0000313" key="1">
    <source>
        <dbReference type="EMBL" id="GBG05655.1"/>
    </source>
</evidence>
<accession>A0A2R5EHT4</accession>
<evidence type="ECO:0000313" key="2">
    <source>
        <dbReference type="Proteomes" id="UP000245202"/>
    </source>
</evidence>
<dbReference type="RefSeq" id="WP_108991120.1">
    <property type="nucleotide sequence ID" value="NZ_BDQX01000011.1"/>
</dbReference>
<dbReference type="Proteomes" id="UP000245202">
    <property type="component" value="Unassembled WGS sequence"/>
</dbReference>
<gene>
    <name evidence="1" type="ORF">PAT3040_00139</name>
</gene>
<keyword evidence="2" id="KW-1185">Reference proteome</keyword>
<name>A0A2R5EHT4_9BACL</name>
<evidence type="ECO:0008006" key="3">
    <source>
        <dbReference type="Google" id="ProtNLM"/>
    </source>
</evidence>
<proteinExistence type="predicted"/>
<reference evidence="1 2" key="1">
    <citation type="submission" date="2017-08" db="EMBL/GenBank/DDBJ databases">
        <title>Substantial Increase in Enzyme Production by Combined Drug-Resistance Mutations in Paenibacillus agaridevorans.</title>
        <authorList>
            <person name="Tanaka Y."/>
            <person name="Funane K."/>
            <person name="Hosaka T."/>
            <person name="Shiwa Y."/>
            <person name="Fujita N."/>
            <person name="Miyazaki T."/>
            <person name="Yoshikawa H."/>
            <person name="Murakami K."/>
            <person name="Kasahara K."/>
            <person name="Inaoka T."/>
            <person name="Hiraga Y."/>
            <person name="Ochi K."/>
        </authorList>
    </citation>
    <scope>NUCLEOTIDE SEQUENCE [LARGE SCALE GENOMIC DNA]</scope>
    <source>
        <strain evidence="1 2">T-3040</strain>
    </source>
</reference>